<keyword evidence="1" id="KW-1133">Transmembrane helix</keyword>
<feature type="non-terminal residue" evidence="2">
    <location>
        <position position="1"/>
    </location>
</feature>
<reference evidence="2" key="1">
    <citation type="journal article" date="2023" name="PLoS Negl. Trop. Dis.">
        <title>A genome sequence for Biomphalaria pfeifferi, the major vector snail for the human-infecting parasite Schistosoma mansoni.</title>
        <authorList>
            <person name="Bu L."/>
            <person name="Lu L."/>
            <person name="Laidemitt M.R."/>
            <person name="Zhang S.M."/>
            <person name="Mutuku M."/>
            <person name="Mkoji G."/>
            <person name="Steinauer M."/>
            <person name="Loker E.S."/>
        </authorList>
    </citation>
    <scope>NUCLEOTIDE SEQUENCE</scope>
    <source>
        <strain evidence="2">KasaAsao</strain>
    </source>
</reference>
<evidence type="ECO:0000256" key="1">
    <source>
        <dbReference type="SAM" id="Phobius"/>
    </source>
</evidence>
<gene>
    <name evidence="2" type="ORF">Bpfe_000677</name>
</gene>
<name>A0AAD8FM90_BIOPF</name>
<proteinExistence type="predicted"/>
<protein>
    <submittedName>
        <fullName evidence="2">Uncharacterized protein</fullName>
    </submittedName>
</protein>
<dbReference type="AlphaFoldDB" id="A0AAD8FM90"/>
<reference evidence="2" key="2">
    <citation type="submission" date="2023-04" db="EMBL/GenBank/DDBJ databases">
        <authorList>
            <person name="Bu L."/>
            <person name="Lu L."/>
            <person name="Laidemitt M.R."/>
            <person name="Zhang S.M."/>
            <person name="Mutuku M."/>
            <person name="Mkoji G."/>
            <person name="Steinauer M."/>
            <person name="Loker E.S."/>
        </authorList>
    </citation>
    <scope>NUCLEOTIDE SEQUENCE</scope>
    <source>
        <strain evidence="2">KasaAsao</strain>
        <tissue evidence="2">Whole Snail</tissue>
    </source>
</reference>
<evidence type="ECO:0000313" key="3">
    <source>
        <dbReference type="Proteomes" id="UP001233172"/>
    </source>
</evidence>
<sequence>IKDKAYIYIVCTKLTELNLKILDVSSTRSDKFSTSQKMKVLVLMLCLALAYGVLAQLPVVGDVSLESASSGESIETEDFDLKRDAPWKREKRQRRDCHYFVNVCTLQPPEAVPEHHRSRPDIASEPEPSSLGCAAMIFSCVHIVRPSWFDDNHFVIHGAESFALGLYVS</sequence>
<keyword evidence="1" id="KW-0812">Transmembrane</keyword>
<feature type="transmembrane region" description="Helical" evidence="1">
    <location>
        <begin position="40"/>
        <end position="60"/>
    </location>
</feature>
<dbReference type="EMBL" id="JASAOG010000002">
    <property type="protein sequence ID" value="KAK0069500.1"/>
    <property type="molecule type" value="Genomic_DNA"/>
</dbReference>
<organism evidence="2 3">
    <name type="scientific">Biomphalaria pfeifferi</name>
    <name type="common">Bloodfluke planorb</name>
    <name type="synonym">Freshwater snail</name>
    <dbReference type="NCBI Taxonomy" id="112525"/>
    <lineage>
        <taxon>Eukaryota</taxon>
        <taxon>Metazoa</taxon>
        <taxon>Spiralia</taxon>
        <taxon>Lophotrochozoa</taxon>
        <taxon>Mollusca</taxon>
        <taxon>Gastropoda</taxon>
        <taxon>Heterobranchia</taxon>
        <taxon>Euthyneura</taxon>
        <taxon>Panpulmonata</taxon>
        <taxon>Hygrophila</taxon>
        <taxon>Lymnaeoidea</taxon>
        <taxon>Planorbidae</taxon>
        <taxon>Biomphalaria</taxon>
    </lineage>
</organism>
<keyword evidence="3" id="KW-1185">Reference proteome</keyword>
<comment type="caution">
    <text evidence="2">The sequence shown here is derived from an EMBL/GenBank/DDBJ whole genome shotgun (WGS) entry which is preliminary data.</text>
</comment>
<dbReference type="Proteomes" id="UP001233172">
    <property type="component" value="Unassembled WGS sequence"/>
</dbReference>
<accession>A0AAD8FM90</accession>
<evidence type="ECO:0000313" key="2">
    <source>
        <dbReference type="EMBL" id="KAK0069500.1"/>
    </source>
</evidence>
<keyword evidence="1" id="KW-0472">Membrane</keyword>